<dbReference type="Pfam" id="PF05033">
    <property type="entry name" value="Pre-SET"/>
    <property type="match status" value="1"/>
</dbReference>
<dbReference type="Gene3D" id="2.30.280.10">
    <property type="entry name" value="SRA-YDG"/>
    <property type="match status" value="1"/>
</dbReference>
<keyword evidence="5" id="KW-0949">S-adenosyl-L-methionine</keyword>
<feature type="compositionally biased region" description="Low complexity" evidence="9">
    <location>
        <begin position="94"/>
        <end position="103"/>
    </location>
</feature>
<dbReference type="PROSITE" id="PS50867">
    <property type="entry name" value="PRE_SET"/>
    <property type="match status" value="1"/>
</dbReference>
<proteinExistence type="predicted"/>
<dbReference type="PROSITE" id="PS51015">
    <property type="entry name" value="YDG"/>
    <property type="match status" value="1"/>
</dbReference>
<dbReference type="Pfam" id="PF00856">
    <property type="entry name" value="SET"/>
    <property type="match status" value="1"/>
</dbReference>
<keyword evidence="2" id="KW-0158">Chromosome</keyword>
<comment type="subcellular location">
    <subcellularLocation>
        <location evidence="1">Chromosome</location>
    </subcellularLocation>
    <subcellularLocation>
        <location evidence="8">Nucleus</location>
    </subcellularLocation>
</comment>
<keyword evidence="6" id="KW-0156">Chromatin regulator</keyword>
<dbReference type="InterPro" id="IPR046341">
    <property type="entry name" value="SET_dom_sf"/>
</dbReference>
<feature type="compositionally biased region" description="Gly residues" evidence="9">
    <location>
        <begin position="54"/>
        <end position="63"/>
    </location>
</feature>
<dbReference type="PANTHER" id="PTHR45660">
    <property type="entry name" value="HISTONE-LYSINE N-METHYLTRANSFERASE SETMAR"/>
    <property type="match status" value="1"/>
</dbReference>
<organism evidence="14 15">
    <name type="scientific">Digitaria exilis</name>
    <dbReference type="NCBI Taxonomy" id="1010633"/>
    <lineage>
        <taxon>Eukaryota</taxon>
        <taxon>Viridiplantae</taxon>
        <taxon>Streptophyta</taxon>
        <taxon>Embryophyta</taxon>
        <taxon>Tracheophyta</taxon>
        <taxon>Spermatophyta</taxon>
        <taxon>Magnoliopsida</taxon>
        <taxon>Liliopsida</taxon>
        <taxon>Poales</taxon>
        <taxon>Poaceae</taxon>
        <taxon>PACMAD clade</taxon>
        <taxon>Panicoideae</taxon>
        <taxon>Panicodae</taxon>
        <taxon>Paniceae</taxon>
        <taxon>Anthephorinae</taxon>
        <taxon>Digitaria</taxon>
    </lineage>
</organism>
<dbReference type="GO" id="GO:0042054">
    <property type="term" value="F:histone methyltransferase activity"/>
    <property type="evidence" value="ECO:0007669"/>
    <property type="project" value="InterPro"/>
</dbReference>
<dbReference type="AlphaFoldDB" id="A0A835DZD7"/>
<feature type="compositionally biased region" description="Low complexity" evidence="9">
    <location>
        <begin position="150"/>
        <end position="162"/>
    </location>
</feature>
<feature type="region of interest" description="Disordered" evidence="9">
    <location>
        <begin position="1"/>
        <end position="166"/>
    </location>
</feature>
<dbReference type="OrthoDB" id="5792673at2759"/>
<evidence type="ECO:0000256" key="9">
    <source>
        <dbReference type="SAM" id="MobiDB-lite"/>
    </source>
</evidence>
<evidence type="ECO:0000256" key="7">
    <source>
        <dbReference type="ARBA" id="ARBA00023242"/>
    </source>
</evidence>
<evidence type="ECO:0000256" key="4">
    <source>
        <dbReference type="ARBA" id="ARBA00022679"/>
    </source>
</evidence>
<dbReference type="Proteomes" id="UP000636709">
    <property type="component" value="Unassembled WGS sequence"/>
</dbReference>
<dbReference type="SMART" id="SM00317">
    <property type="entry name" value="SET"/>
    <property type="match status" value="1"/>
</dbReference>
<name>A0A835DZD7_9POAL</name>
<dbReference type="GO" id="GO:0005694">
    <property type="term" value="C:chromosome"/>
    <property type="evidence" value="ECO:0007669"/>
    <property type="project" value="UniProtKB-SubCell"/>
</dbReference>
<dbReference type="PROSITE" id="PS50868">
    <property type="entry name" value="POST_SET"/>
    <property type="match status" value="1"/>
</dbReference>
<feature type="domain" description="SET" evidence="10">
    <location>
        <begin position="1053"/>
        <end position="1194"/>
    </location>
</feature>
<reference evidence="14" key="1">
    <citation type="submission" date="2020-07" db="EMBL/GenBank/DDBJ databases">
        <title>Genome sequence and genetic diversity analysis of an under-domesticated orphan crop, white fonio (Digitaria exilis).</title>
        <authorList>
            <person name="Bennetzen J.L."/>
            <person name="Chen S."/>
            <person name="Ma X."/>
            <person name="Wang X."/>
            <person name="Yssel A.E.J."/>
            <person name="Chaluvadi S.R."/>
            <person name="Johnson M."/>
            <person name="Gangashetty P."/>
            <person name="Hamidou F."/>
            <person name="Sanogo M.D."/>
            <person name="Zwaenepoel A."/>
            <person name="Wallace J."/>
            <person name="Van De Peer Y."/>
            <person name="Van Deynze A."/>
        </authorList>
    </citation>
    <scope>NUCLEOTIDE SEQUENCE</scope>
    <source>
        <tissue evidence="14">Leaves</tissue>
    </source>
</reference>
<dbReference type="GO" id="GO:0032259">
    <property type="term" value="P:methylation"/>
    <property type="evidence" value="ECO:0007669"/>
    <property type="project" value="UniProtKB-KW"/>
</dbReference>
<dbReference type="EMBL" id="JACEFO010002673">
    <property type="protein sequence ID" value="KAF8651882.1"/>
    <property type="molecule type" value="Genomic_DNA"/>
</dbReference>
<keyword evidence="4" id="KW-0808">Transferase</keyword>
<dbReference type="GO" id="GO:0008270">
    <property type="term" value="F:zinc ion binding"/>
    <property type="evidence" value="ECO:0007669"/>
    <property type="project" value="InterPro"/>
</dbReference>
<evidence type="ECO:0000256" key="5">
    <source>
        <dbReference type="ARBA" id="ARBA00022691"/>
    </source>
</evidence>
<dbReference type="PROSITE" id="PS51575">
    <property type="entry name" value="SAM_MT43_SUVAR39_2"/>
    <property type="match status" value="1"/>
</dbReference>
<dbReference type="InterPro" id="IPR036987">
    <property type="entry name" value="SRA-YDG_sf"/>
</dbReference>
<evidence type="ECO:0000259" key="11">
    <source>
        <dbReference type="PROSITE" id="PS50867"/>
    </source>
</evidence>
<dbReference type="SUPFAM" id="SSF88697">
    <property type="entry name" value="PUA domain-like"/>
    <property type="match status" value="1"/>
</dbReference>
<keyword evidence="7 8" id="KW-0539">Nucleus</keyword>
<feature type="domain" description="YDG" evidence="13">
    <location>
        <begin position="770"/>
        <end position="920"/>
    </location>
</feature>
<sequence>MVGVGVESPAARRLRPGRASAKRSCPPGCGRTPAPPPAALPAAAAGDGDKVTDGGAGVLGGRAGEAIAPAAVSPPAQNGSLLRQEGSDNGEGAAGPAAVSPVAQNVALPRQEGTDRVEAAAAAVSPVALNGDLPQQQGSDKMEEDAALDAAQNGAPPQQGQNKVGELASPAAVLSAVCNGSLSHALPQLGPERAGEDGDNVENGEAQLLGNEGVLSLDGQEGIGVVEMAVAPAVKVSESCDIVGVSSSVQNGGEEVGLLADKEHGGGQNSEVVREKVSPDGDAMESKENVVAGSRAKRWLTSAVNPPPKTRAVSAIRRFPPGCGRTPITTEGSGVLEVSPVRTFPPECGRPSVTTIDAEILDVSPIRTFPPGCGRSAAATTVSGDEARLQLEATPVIDGDALVATPVLGGAASFSLPLEASNEKLGGKRMVDKGQSWAHSRVKQSDDFVGTEQGGDLQQNVVAEASLRNSSNEKMKGKLSPREGNHVAQTVVDDKMKNKLEGSLHRSILRTPLSDPVDAKTKGRRLESDKMNAALICNSKAPVAGKMQSKTLSTKKEVGFSINMKQNKSARKLKGDDMGKDNLNRSARETKIGKNAGNSMNLVPDQLIVQALMAPDKCPWSRGRKSIASASKSIPARNRRKVNNATPIKLLTGKVASRESINDETMEGNADSNMEDYNNSRALVLYGENQEICAADPPSVPFGSHHRQPEDQGIDARSKVRKLLQFFQAICRKLMQVDEQGIRNVGRIDLEAVETLKKDPTYKKPGPIVGNIPGVEVGDEFHSRVELSIVGLHRIYQAGIDTSKVNGVLVAISIVASGGYSDELSSSDELIYTGSGGKAGGNKEGDDQKLERGNLALKNCIDTKTPVRVIHGFKGQSNSKAGNSKGKQTSTFIYDGLYEVVECWKEGPKGEMVFKYKLRRMAGQPELSLHAVKATRKSKDREGLCLPDISQGIESIPISVINTIDDMRPAPFKYINKVIYPTWYEKNSPVGCDCTNGCSDSVRCACVVKNGGEIPFNFNGAIVEARPLIYECGPSCRCPPTCHNRVSQHGIKIPLEIFKTSKTGWGVRSLSSISSGTFICEYTGKLLKDKEAENRQNDEYLFDIGNNYHDEKLWEGLKSVIGVQSSTSPSKTMKGFTIDAADCGNVGRFINHSCSPNLYAQNVLWDHDDMRMPHVMFFAVENIPPLQDLTYHYNYKVGQVHDNDGEEKVKHCYCGAADCSGRLY</sequence>
<evidence type="ECO:0000256" key="6">
    <source>
        <dbReference type="ARBA" id="ARBA00022853"/>
    </source>
</evidence>
<gene>
    <name evidence="14" type="ORF">HU200_063130</name>
</gene>
<evidence type="ECO:0000259" key="12">
    <source>
        <dbReference type="PROSITE" id="PS50868"/>
    </source>
</evidence>
<comment type="caution">
    <text evidence="14">The sequence shown here is derived from an EMBL/GenBank/DDBJ whole genome shotgun (WGS) entry which is preliminary data.</text>
</comment>
<evidence type="ECO:0000256" key="8">
    <source>
        <dbReference type="PROSITE-ProRule" id="PRU00358"/>
    </source>
</evidence>
<dbReference type="InterPro" id="IPR001214">
    <property type="entry name" value="SET_dom"/>
</dbReference>
<feature type="domain" description="Post-SET" evidence="12">
    <location>
        <begin position="1208"/>
        <end position="1224"/>
    </location>
</feature>
<dbReference type="SMART" id="SM00468">
    <property type="entry name" value="PreSET"/>
    <property type="match status" value="1"/>
</dbReference>
<evidence type="ECO:0000313" key="14">
    <source>
        <dbReference type="EMBL" id="KAF8651882.1"/>
    </source>
</evidence>
<dbReference type="PANTHER" id="PTHR45660:SF46">
    <property type="entry name" value="HISTONE-LYSINE N-METHYLTRANSFERASE, H3 LYSINE-9 SPECIFIC SUVH6"/>
    <property type="match status" value="1"/>
</dbReference>
<evidence type="ECO:0000256" key="3">
    <source>
        <dbReference type="ARBA" id="ARBA00022603"/>
    </source>
</evidence>
<keyword evidence="3" id="KW-0489">Methyltransferase</keyword>
<dbReference type="InterPro" id="IPR007728">
    <property type="entry name" value="Pre-SET_dom"/>
</dbReference>
<dbReference type="GO" id="GO:0003690">
    <property type="term" value="F:double-stranded DNA binding"/>
    <property type="evidence" value="ECO:0007669"/>
    <property type="project" value="TreeGrafter"/>
</dbReference>
<dbReference type="SUPFAM" id="SSF82199">
    <property type="entry name" value="SET domain"/>
    <property type="match status" value="1"/>
</dbReference>
<dbReference type="InterPro" id="IPR003105">
    <property type="entry name" value="SRA_YDG"/>
</dbReference>
<evidence type="ECO:0000256" key="1">
    <source>
        <dbReference type="ARBA" id="ARBA00004286"/>
    </source>
</evidence>
<dbReference type="InterPro" id="IPR025794">
    <property type="entry name" value="H3-K9-MeTrfase_plant"/>
</dbReference>
<dbReference type="SMART" id="SM00466">
    <property type="entry name" value="SRA"/>
    <property type="match status" value="1"/>
</dbReference>
<evidence type="ECO:0000256" key="2">
    <source>
        <dbReference type="ARBA" id="ARBA00022454"/>
    </source>
</evidence>
<dbReference type="InterPro" id="IPR051357">
    <property type="entry name" value="H3K9_HMTase_SUVAR3-9"/>
</dbReference>
<protein>
    <recommendedName>
        <fullName evidence="16">Histone-lysine N-methyltransferase</fullName>
    </recommendedName>
</protein>
<evidence type="ECO:0000259" key="13">
    <source>
        <dbReference type="PROSITE" id="PS51015"/>
    </source>
</evidence>
<dbReference type="Pfam" id="PF02182">
    <property type="entry name" value="SAD_SRA"/>
    <property type="match status" value="1"/>
</dbReference>
<dbReference type="InterPro" id="IPR003616">
    <property type="entry name" value="Post-SET_dom"/>
</dbReference>
<feature type="domain" description="Pre-SET" evidence="11">
    <location>
        <begin position="990"/>
        <end position="1050"/>
    </location>
</feature>
<feature type="region of interest" description="Disordered" evidence="9">
    <location>
        <begin position="260"/>
        <end position="292"/>
    </location>
</feature>
<evidence type="ECO:0000259" key="10">
    <source>
        <dbReference type="PROSITE" id="PS50280"/>
    </source>
</evidence>
<evidence type="ECO:0008006" key="16">
    <source>
        <dbReference type="Google" id="ProtNLM"/>
    </source>
</evidence>
<dbReference type="InterPro" id="IPR015947">
    <property type="entry name" value="PUA-like_sf"/>
</dbReference>
<accession>A0A835DZD7</accession>
<dbReference type="GO" id="GO:0005634">
    <property type="term" value="C:nucleus"/>
    <property type="evidence" value="ECO:0007669"/>
    <property type="project" value="UniProtKB-SubCell"/>
</dbReference>
<keyword evidence="15" id="KW-1185">Reference proteome</keyword>
<evidence type="ECO:0000313" key="15">
    <source>
        <dbReference type="Proteomes" id="UP000636709"/>
    </source>
</evidence>
<feature type="compositionally biased region" description="Basic and acidic residues" evidence="9">
    <location>
        <begin position="272"/>
        <end position="288"/>
    </location>
</feature>
<dbReference type="Gene3D" id="2.170.270.10">
    <property type="entry name" value="SET domain"/>
    <property type="match status" value="1"/>
</dbReference>
<dbReference type="PROSITE" id="PS50280">
    <property type="entry name" value="SET"/>
    <property type="match status" value="1"/>
</dbReference>